<dbReference type="InterPro" id="IPR051049">
    <property type="entry name" value="Dienelactone_hydrolase-like"/>
</dbReference>
<accession>A0A1T4NNK3</accession>
<dbReference type="Proteomes" id="UP000190092">
    <property type="component" value="Unassembled WGS sequence"/>
</dbReference>
<sequence length="293" mass="31467">MDGDNISFDQIVSRRRALLGSAALGTTFALAAQPIQAQTMIVTPSDGLAAGTVQVKTKDGKEMMAYRAMPASGTGFGTILVVQEIFGVHAHIADICRRFAKVGYYAIAPDLYFRKGDATKVSDIQTLMKDFVSQTPDEQVMNDLDSTAAFAKGEGKADATKLGITGFCWGGRIAWLYDAHNPAIKAAVAWYGPLGYKPSANTPNNPPDVVKQLHGPVLGLYGGADPGIPQEQVEKMRAALKDSGNPAAAKSQIHVYPDAPHAFNADYRPSYRKEAAEDGWKRCLAWFKANGVT</sequence>
<dbReference type="AlphaFoldDB" id="A0A1T4NNK3"/>
<dbReference type="PROSITE" id="PS51318">
    <property type="entry name" value="TAT"/>
    <property type="match status" value="1"/>
</dbReference>
<evidence type="ECO:0000256" key="1">
    <source>
        <dbReference type="SAM" id="SignalP"/>
    </source>
</evidence>
<name>A0A1T4NNK3_9HYPH</name>
<feature type="chain" id="PRO_5013205021" evidence="1">
    <location>
        <begin position="32"/>
        <end position="293"/>
    </location>
</feature>
<evidence type="ECO:0000313" key="4">
    <source>
        <dbReference type="Proteomes" id="UP000190092"/>
    </source>
</evidence>
<dbReference type="InterPro" id="IPR029058">
    <property type="entry name" value="AB_hydrolase_fold"/>
</dbReference>
<keyword evidence="4" id="KW-1185">Reference proteome</keyword>
<dbReference type="STRING" id="225324.SAMN02745126_02352"/>
<organism evidence="3 4">
    <name type="scientific">Enhydrobacter aerosaccus</name>
    <dbReference type="NCBI Taxonomy" id="225324"/>
    <lineage>
        <taxon>Bacteria</taxon>
        <taxon>Pseudomonadati</taxon>
        <taxon>Pseudomonadota</taxon>
        <taxon>Alphaproteobacteria</taxon>
        <taxon>Hyphomicrobiales</taxon>
        <taxon>Enhydrobacter</taxon>
    </lineage>
</organism>
<proteinExistence type="predicted"/>
<gene>
    <name evidence="3" type="ORF">SAMN02745126_02352</name>
</gene>
<dbReference type="InterPro" id="IPR006311">
    <property type="entry name" value="TAT_signal"/>
</dbReference>
<keyword evidence="1" id="KW-0732">Signal</keyword>
<feature type="signal peptide" evidence="1">
    <location>
        <begin position="1"/>
        <end position="31"/>
    </location>
</feature>
<dbReference type="RefSeq" id="WP_085934048.1">
    <property type="nucleotide sequence ID" value="NZ_FUWJ01000002.1"/>
</dbReference>
<evidence type="ECO:0000259" key="2">
    <source>
        <dbReference type="Pfam" id="PF01738"/>
    </source>
</evidence>
<protein>
    <submittedName>
        <fullName evidence="3">Carboxymethylenebutenolidase</fullName>
    </submittedName>
</protein>
<dbReference type="SUPFAM" id="SSF53474">
    <property type="entry name" value="alpha/beta-Hydrolases"/>
    <property type="match status" value="1"/>
</dbReference>
<dbReference type="EMBL" id="FUWJ01000002">
    <property type="protein sequence ID" value="SJZ80348.1"/>
    <property type="molecule type" value="Genomic_DNA"/>
</dbReference>
<evidence type="ECO:0000313" key="3">
    <source>
        <dbReference type="EMBL" id="SJZ80348.1"/>
    </source>
</evidence>
<reference evidence="4" key="1">
    <citation type="submission" date="2017-02" db="EMBL/GenBank/DDBJ databases">
        <authorList>
            <person name="Varghese N."/>
            <person name="Submissions S."/>
        </authorList>
    </citation>
    <scope>NUCLEOTIDE SEQUENCE [LARGE SCALE GENOMIC DNA]</scope>
    <source>
        <strain evidence="4">ATCC 27094</strain>
    </source>
</reference>
<feature type="domain" description="Dienelactone hydrolase" evidence="2">
    <location>
        <begin position="65"/>
        <end position="289"/>
    </location>
</feature>
<dbReference type="PANTHER" id="PTHR46623">
    <property type="entry name" value="CARBOXYMETHYLENEBUTENOLIDASE-RELATED"/>
    <property type="match status" value="1"/>
</dbReference>
<dbReference type="InterPro" id="IPR002925">
    <property type="entry name" value="Dienelactn_hydro"/>
</dbReference>
<dbReference type="Gene3D" id="3.40.50.1820">
    <property type="entry name" value="alpha/beta hydrolase"/>
    <property type="match status" value="1"/>
</dbReference>
<dbReference type="GO" id="GO:0016787">
    <property type="term" value="F:hydrolase activity"/>
    <property type="evidence" value="ECO:0007669"/>
    <property type="project" value="InterPro"/>
</dbReference>
<dbReference type="Pfam" id="PF01738">
    <property type="entry name" value="DLH"/>
    <property type="match status" value="1"/>
</dbReference>
<dbReference type="OrthoDB" id="9771666at2"/>
<dbReference type="PANTHER" id="PTHR46623:SF6">
    <property type="entry name" value="ALPHA_BETA-HYDROLASES SUPERFAMILY PROTEIN"/>
    <property type="match status" value="1"/>
</dbReference>